<organism evidence="2 3">
    <name type="scientific">Dorcoceras hygrometricum</name>
    <dbReference type="NCBI Taxonomy" id="472368"/>
    <lineage>
        <taxon>Eukaryota</taxon>
        <taxon>Viridiplantae</taxon>
        <taxon>Streptophyta</taxon>
        <taxon>Embryophyta</taxon>
        <taxon>Tracheophyta</taxon>
        <taxon>Spermatophyta</taxon>
        <taxon>Magnoliopsida</taxon>
        <taxon>eudicotyledons</taxon>
        <taxon>Gunneridae</taxon>
        <taxon>Pentapetalae</taxon>
        <taxon>asterids</taxon>
        <taxon>lamiids</taxon>
        <taxon>Lamiales</taxon>
        <taxon>Gesneriaceae</taxon>
        <taxon>Didymocarpoideae</taxon>
        <taxon>Trichosporeae</taxon>
        <taxon>Loxocarpinae</taxon>
        <taxon>Dorcoceras</taxon>
    </lineage>
</organism>
<keyword evidence="3" id="KW-1185">Reference proteome</keyword>
<accession>A0A2Z7DB49</accession>
<dbReference type="OrthoDB" id="763417at2759"/>
<name>A0A2Z7DB49_9LAMI</name>
<protein>
    <submittedName>
        <fullName evidence="2">Uncharacterized protein</fullName>
    </submittedName>
</protein>
<dbReference type="EMBL" id="KQ989517">
    <property type="protein sequence ID" value="KZV54608.1"/>
    <property type="molecule type" value="Genomic_DNA"/>
</dbReference>
<reference evidence="2 3" key="1">
    <citation type="journal article" date="2015" name="Proc. Natl. Acad. Sci. U.S.A.">
        <title>The resurrection genome of Boea hygrometrica: A blueprint for survival of dehydration.</title>
        <authorList>
            <person name="Xiao L."/>
            <person name="Yang G."/>
            <person name="Zhang L."/>
            <person name="Yang X."/>
            <person name="Zhao S."/>
            <person name="Ji Z."/>
            <person name="Zhou Q."/>
            <person name="Hu M."/>
            <person name="Wang Y."/>
            <person name="Chen M."/>
            <person name="Xu Y."/>
            <person name="Jin H."/>
            <person name="Xiao X."/>
            <person name="Hu G."/>
            <person name="Bao F."/>
            <person name="Hu Y."/>
            <person name="Wan P."/>
            <person name="Li L."/>
            <person name="Deng X."/>
            <person name="Kuang T."/>
            <person name="Xiang C."/>
            <person name="Zhu J.K."/>
            <person name="Oliver M.J."/>
            <person name="He Y."/>
        </authorList>
    </citation>
    <scope>NUCLEOTIDE SEQUENCE [LARGE SCALE GENOMIC DNA]</scope>
    <source>
        <strain evidence="3">cv. XS01</strain>
    </source>
</reference>
<evidence type="ECO:0000313" key="2">
    <source>
        <dbReference type="EMBL" id="KZV54608.1"/>
    </source>
</evidence>
<proteinExistence type="predicted"/>
<evidence type="ECO:0000256" key="1">
    <source>
        <dbReference type="SAM" id="MobiDB-lite"/>
    </source>
</evidence>
<sequence length="170" mass="19393">MQNGQYTDTLGMDKSLVLYVGEKESADDDDDLARRLKNRERQRRYRERKRHEANLKKASIVDQAIPVCNMQMSTELESIPVQVDVLVNLNSPARVHCRRDWKKDARTACIQKKQETGALVPDNSETTILYGTPAPMSQSDFGAKESNISHSSISSKRNWKVEARNKKSLE</sequence>
<dbReference type="Proteomes" id="UP000250235">
    <property type="component" value="Unassembled WGS sequence"/>
</dbReference>
<evidence type="ECO:0000313" key="3">
    <source>
        <dbReference type="Proteomes" id="UP000250235"/>
    </source>
</evidence>
<feature type="region of interest" description="Disordered" evidence="1">
    <location>
        <begin position="137"/>
        <end position="170"/>
    </location>
</feature>
<feature type="compositionally biased region" description="Basic and acidic residues" evidence="1">
    <location>
        <begin position="159"/>
        <end position="170"/>
    </location>
</feature>
<dbReference type="AlphaFoldDB" id="A0A2Z7DB49"/>
<gene>
    <name evidence="2" type="ORF">F511_28979</name>
</gene>
<feature type="compositionally biased region" description="Low complexity" evidence="1">
    <location>
        <begin position="146"/>
        <end position="155"/>
    </location>
</feature>